<evidence type="ECO:0000256" key="1">
    <source>
        <dbReference type="SAM" id="MobiDB-lite"/>
    </source>
</evidence>
<accession>A0A9P0JRJ7</accession>
<evidence type="ECO:0000259" key="2">
    <source>
        <dbReference type="Pfam" id="PF11841"/>
    </source>
</evidence>
<name>A0A9P0JRJ7_ACAOB</name>
<evidence type="ECO:0000259" key="3">
    <source>
        <dbReference type="Pfam" id="PF16457"/>
    </source>
</evidence>
<proteinExistence type="predicted"/>
<dbReference type="InterPro" id="IPR001849">
    <property type="entry name" value="PH_domain"/>
</dbReference>
<gene>
    <name evidence="4" type="ORF">ACAOBT_LOCUS2932</name>
</gene>
<feature type="compositionally biased region" description="Basic residues" evidence="1">
    <location>
        <begin position="741"/>
        <end position="751"/>
    </location>
</feature>
<dbReference type="Proteomes" id="UP001152888">
    <property type="component" value="Unassembled WGS sequence"/>
</dbReference>
<dbReference type="InterPro" id="IPR024574">
    <property type="entry name" value="ELMO_ARM"/>
</dbReference>
<dbReference type="Pfam" id="PF16457">
    <property type="entry name" value="PH_12"/>
    <property type="match status" value="1"/>
</dbReference>
<keyword evidence="5" id="KW-1185">Reference proteome</keyword>
<evidence type="ECO:0008006" key="6">
    <source>
        <dbReference type="Google" id="ProtNLM"/>
    </source>
</evidence>
<dbReference type="InterPro" id="IPR011993">
    <property type="entry name" value="PH-like_dom_sf"/>
</dbReference>
<feature type="domain" description="PH" evidence="3">
    <location>
        <begin position="574"/>
        <end position="689"/>
    </location>
</feature>
<comment type="caution">
    <text evidence="4">The sequence shown here is derived from an EMBL/GenBank/DDBJ whole genome shotgun (WGS) entry which is preliminary data.</text>
</comment>
<protein>
    <recommendedName>
        <fullName evidence="6">Engulfment and cell motility protein 1</fullName>
    </recommendedName>
</protein>
<dbReference type="EMBL" id="CAKOFQ010006679">
    <property type="protein sequence ID" value="CAH1958929.1"/>
    <property type="molecule type" value="Genomic_DNA"/>
</dbReference>
<dbReference type="AlphaFoldDB" id="A0A9P0JRJ7"/>
<dbReference type="Gene3D" id="2.30.29.30">
    <property type="entry name" value="Pleckstrin-homology domain (PH domain)/Phosphotyrosine-binding domain (PTB)"/>
    <property type="match status" value="1"/>
</dbReference>
<sequence length="751" mass="87763">MALLNVAKISVEKHESKEQFLYDLDKNKSLCEVVKDVCKKSGLPESPVYGLKLIQTKDSDVNMYISDNSLKDVKHMDCLKIVFSIDYLLEKRILPYITSDDDSMERDICFEDLRKLATDQVFIEKLVETGIHKVLVNVYLQKQLKAQEMKGLLITIYNLLKYKGFEMDMSQDILSKTMGIIHNSMENEMENVKYALSILHKILTQEDKAFLSWKEQIIERISLSTLTQFIWNEKGRSLQYEVILLVNAVIRLCNGERRLQMIKEMNYKQNRDNIYKHIIENGNLDKKMEHELYVLQTYLLSLYKEALETNINLNDNNLFNREDFELSADDARRLSVLMDFDEADRYIYAAYSAENILPSSPFERVSITSIVSGKNFSGSYRSSGKINMAQEFECGTINYLTLEALRHYKKNYSKIFYQSQVEEKVYEPGIFVTSERIMKMLAQLLHIGVDPPDSKSTMYQPIVFNCASRTPFLLELFSRTMWLLSRTRREMKVSTITDYPKVIQVLEKQLQMVLSRKPHDFKRLTDFMTEITFEEVLTQWQMERDKEFNNLMNNNTCIIELKESLSRENEEYVISQRINILKEGQTFPKFAEKKTGKYIFVQLSRNEKELLIYDIMQHSKDKEQLSLQEKISISDITHIATGLNCKHVQLCKSPSLAFSLIINSEKHINFIANDEKMACYWIDAFHILTNTSRRSTYYHEELDSIVEMDLRLKLLDLQNVVIPKVPPPIPPPPPEKPSVASRKRLSSNKIF</sequence>
<dbReference type="SUPFAM" id="SSF50729">
    <property type="entry name" value="PH domain-like"/>
    <property type="match status" value="1"/>
</dbReference>
<reference evidence="4" key="1">
    <citation type="submission" date="2022-03" db="EMBL/GenBank/DDBJ databases">
        <authorList>
            <person name="Sayadi A."/>
        </authorList>
    </citation>
    <scope>NUCLEOTIDE SEQUENCE</scope>
</reference>
<organism evidence="4 5">
    <name type="scientific">Acanthoscelides obtectus</name>
    <name type="common">Bean weevil</name>
    <name type="synonym">Bruchus obtectus</name>
    <dbReference type="NCBI Taxonomy" id="200917"/>
    <lineage>
        <taxon>Eukaryota</taxon>
        <taxon>Metazoa</taxon>
        <taxon>Ecdysozoa</taxon>
        <taxon>Arthropoda</taxon>
        <taxon>Hexapoda</taxon>
        <taxon>Insecta</taxon>
        <taxon>Pterygota</taxon>
        <taxon>Neoptera</taxon>
        <taxon>Endopterygota</taxon>
        <taxon>Coleoptera</taxon>
        <taxon>Polyphaga</taxon>
        <taxon>Cucujiformia</taxon>
        <taxon>Chrysomeloidea</taxon>
        <taxon>Chrysomelidae</taxon>
        <taxon>Bruchinae</taxon>
        <taxon>Bruchini</taxon>
        <taxon>Acanthoscelides</taxon>
    </lineage>
</organism>
<evidence type="ECO:0000313" key="5">
    <source>
        <dbReference type="Proteomes" id="UP001152888"/>
    </source>
</evidence>
<dbReference type="OrthoDB" id="28413at2759"/>
<feature type="domain" description="ELMO armadillo-like helical" evidence="2">
    <location>
        <begin position="125"/>
        <end position="279"/>
    </location>
</feature>
<evidence type="ECO:0000313" key="4">
    <source>
        <dbReference type="EMBL" id="CAH1958929.1"/>
    </source>
</evidence>
<dbReference type="Pfam" id="PF11841">
    <property type="entry name" value="ELMO_ARM"/>
    <property type="match status" value="1"/>
</dbReference>
<feature type="compositionally biased region" description="Pro residues" evidence="1">
    <location>
        <begin position="725"/>
        <end position="736"/>
    </location>
</feature>
<feature type="region of interest" description="Disordered" evidence="1">
    <location>
        <begin position="725"/>
        <end position="751"/>
    </location>
</feature>